<organism evidence="2">
    <name type="scientific">Streptomyces albogriseolus</name>
    <dbReference type="NCBI Taxonomy" id="1887"/>
    <lineage>
        <taxon>Bacteria</taxon>
        <taxon>Bacillati</taxon>
        <taxon>Actinomycetota</taxon>
        <taxon>Actinomycetes</taxon>
        <taxon>Kitasatosporales</taxon>
        <taxon>Streptomycetaceae</taxon>
        <taxon>Streptomyces</taxon>
        <taxon>Streptomyces albogriseolus group</taxon>
    </lineage>
</organism>
<accession>V9XQN0</accession>
<feature type="compositionally biased region" description="Polar residues" evidence="1">
    <location>
        <begin position="31"/>
        <end position="45"/>
    </location>
</feature>
<evidence type="ECO:0000313" key="2">
    <source>
        <dbReference type="EMBL" id="AHD24354.1"/>
    </source>
</evidence>
<reference evidence="2" key="1">
    <citation type="submission" date="2013-07" db="EMBL/GenBank/DDBJ databases">
        <title>Exploiting the Potential of Halogenated Natural Products in the Mangrove Derived Actinomycetes.</title>
        <authorList>
            <person name="Li X."/>
            <person name="Ma G."/>
            <person name="Xu L."/>
            <person name="Tang X."/>
            <person name="Xu M."/>
            <person name="Xiao X."/>
            <person name="Xu J."/>
        </authorList>
    </citation>
    <scope>NUCLEOTIDE SEQUENCE</scope>
    <source>
        <strain evidence="2">MGR072</strain>
    </source>
</reference>
<feature type="region of interest" description="Disordered" evidence="1">
    <location>
        <begin position="1"/>
        <end position="54"/>
    </location>
</feature>
<sequence length="54" mass="5882">MRQAHEADVGVRHRTEPADPCSELLRGSRHGLNSLQESSSGTPLSPSRIDGRTE</sequence>
<protein>
    <submittedName>
        <fullName evidence="2">Uncharacterized protein</fullName>
    </submittedName>
</protein>
<evidence type="ECO:0000256" key="1">
    <source>
        <dbReference type="SAM" id="MobiDB-lite"/>
    </source>
</evidence>
<name>V9XQN0_STRAO</name>
<dbReference type="EMBL" id="KF425715">
    <property type="protein sequence ID" value="AHD24354.1"/>
    <property type="molecule type" value="Genomic_DNA"/>
</dbReference>
<proteinExistence type="predicted"/>
<feature type="compositionally biased region" description="Basic and acidic residues" evidence="1">
    <location>
        <begin position="1"/>
        <end position="17"/>
    </location>
</feature>
<dbReference type="AlphaFoldDB" id="V9XQN0"/>